<dbReference type="OrthoDB" id="6271941at2759"/>
<dbReference type="InterPro" id="IPR016186">
    <property type="entry name" value="C-type_lectin-like/link_sf"/>
</dbReference>
<dbReference type="CDD" id="cd00037">
    <property type="entry name" value="CLECT"/>
    <property type="match status" value="1"/>
</dbReference>
<evidence type="ECO:0000313" key="2">
    <source>
        <dbReference type="Proteomes" id="UP000749559"/>
    </source>
</evidence>
<sequence>MMMDVSYNLARISLSLGILLIITNSVASKPSGKRMNLKALTIKYQQMVCPNGFIRYETSCYKFSTMKATWVEANTYCSAMRASLVSIETPHENKFLIGHIKRQWPTLGLSFWTGGNDLASEGQWTWVANLKPIRFGHWYVSQPDNGGKGSEHCLELEKQYIYHWNDQPCHLLNHFICEIDNLYY</sequence>
<gene>
    <name evidence="1" type="ORF">OFUS_LOCUS10148</name>
</gene>
<dbReference type="SUPFAM" id="SSF56436">
    <property type="entry name" value="C-type lectin-like"/>
    <property type="match status" value="1"/>
</dbReference>
<dbReference type="AlphaFoldDB" id="A0A8J1XF25"/>
<protein>
    <submittedName>
        <fullName evidence="1">Uncharacterized protein</fullName>
    </submittedName>
</protein>
<dbReference type="PROSITE" id="PS50041">
    <property type="entry name" value="C_TYPE_LECTIN_2"/>
    <property type="match status" value="1"/>
</dbReference>
<dbReference type="PANTHER" id="PTHR22803">
    <property type="entry name" value="MANNOSE, PHOSPHOLIPASE, LECTIN RECEPTOR RELATED"/>
    <property type="match status" value="1"/>
</dbReference>
<dbReference type="InterPro" id="IPR018378">
    <property type="entry name" value="C-type_lectin_CS"/>
</dbReference>
<dbReference type="SMART" id="SM00034">
    <property type="entry name" value="CLECT"/>
    <property type="match status" value="1"/>
</dbReference>
<dbReference type="Gene3D" id="3.10.100.10">
    <property type="entry name" value="Mannose-Binding Protein A, subunit A"/>
    <property type="match status" value="1"/>
</dbReference>
<dbReference type="PROSITE" id="PS00615">
    <property type="entry name" value="C_TYPE_LECTIN_1"/>
    <property type="match status" value="1"/>
</dbReference>
<dbReference type="InterPro" id="IPR001304">
    <property type="entry name" value="C-type_lectin-like"/>
</dbReference>
<name>A0A8J1XF25_OWEFU</name>
<accession>A0A8J1XF25</accession>
<proteinExistence type="predicted"/>
<reference evidence="1" key="1">
    <citation type="submission" date="2022-03" db="EMBL/GenBank/DDBJ databases">
        <authorList>
            <person name="Martin C."/>
        </authorList>
    </citation>
    <scope>NUCLEOTIDE SEQUENCE</scope>
</reference>
<keyword evidence="2" id="KW-1185">Reference proteome</keyword>
<evidence type="ECO:0000313" key="1">
    <source>
        <dbReference type="EMBL" id="CAH1783868.1"/>
    </source>
</evidence>
<dbReference type="Proteomes" id="UP000749559">
    <property type="component" value="Unassembled WGS sequence"/>
</dbReference>
<dbReference type="EMBL" id="CAIIXF020000005">
    <property type="protein sequence ID" value="CAH1783868.1"/>
    <property type="molecule type" value="Genomic_DNA"/>
</dbReference>
<dbReference type="InterPro" id="IPR050111">
    <property type="entry name" value="C-type_lectin/snaclec_domain"/>
</dbReference>
<organism evidence="1 2">
    <name type="scientific">Owenia fusiformis</name>
    <name type="common">Polychaete worm</name>
    <dbReference type="NCBI Taxonomy" id="6347"/>
    <lineage>
        <taxon>Eukaryota</taxon>
        <taxon>Metazoa</taxon>
        <taxon>Spiralia</taxon>
        <taxon>Lophotrochozoa</taxon>
        <taxon>Annelida</taxon>
        <taxon>Polychaeta</taxon>
        <taxon>Sedentaria</taxon>
        <taxon>Canalipalpata</taxon>
        <taxon>Sabellida</taxon>
        <taxon>Oweniida</taxon>
        <taxon>Oweniidae</taxon>
        <taxon>Owenia</taxon>
    </lineage>
</organism>
<dbReference type="InterPro" id="IPR016187">
    <property type="entry name" value="CTDL_fold"/>
</dbReference>
<comment type="caution">
    <text evidence="1">The sequence shown here is derived from an EMBL/GenBank/DDBJ whole genome shotgun (WGS) entry which is preliminary data.</text>
</comment>
<dbReference type="Pfam" id="PF00059">
    <property type="entry name" value="Lectin_C"/>
    <property type="match status" value="1"/>
</dbReference>